<reference evidence="2" key="2">
    <citation type="submission" date="2023-05" db="EMBL/GenBank/DDBJ databases">
        <authorList>
            <consortium name="Lawrence Berkeley National Laboratory"/>
            <person name="Steindorff A."/>
            <person name="Hensen N."/>
            <person name="Bonometti L."/>
            <person name="Westerberg I."/>
            <person name="Brannstrom I.O."/>
            <person name="Guillou S."/>
            <person name="Cros-Aarteil S."/>
            <person name="Calhoun S."/>
            <person name="Haridas S."/>
            <person name="Kuo A."/>
            <person name="Mondo S."/>
            <person name="Pangilinan J."/>
            <person name="Riley R."/>
            <person name="Labutti K."/>
            <person name="Andreopoulos B."/>
            <person name="Lipzen A."/>
            <person name="Chen C."/>
            <person name="Yanf M."/>
            <person name="Daum C."/>
            <person name="Ng V."/>
            <person name="Clum A."/>
            <person name="Ohm R."/>
            <person name="Martin F."/>
            <person name="Silar P."/>
            <person name="Natvig D."/>
            <person name="Lalanne C."/>
            <person name="Gautier V."/>
            <person name="Ament-Velasquez S.L."/>
            <person name="Kruys A."/>
            <person name="Hutchinson M.I."/>
            <person name="Powell A.J."/>
            <person name="Barry K."/>
            <person name="Miller A.N."/>
            <person name="Grigoriev I.V."/>
            <person name="Debuchy R."/>
            <person name="Gladieux P."/>
            <person name="Thoren M.H."/>
            <person name="Johannesson H."/>
        </authorList>
    </citation>
    <scope>NUCLEOTIDE SEQUENCE</scope>
    <source>
        <strain evidence="2">CBS 123565</strain>
    </source>
</reference>
<accession>A0AAN6ZDP9</accession>
<gene>
    <name evidence="2" type="ORF">BT67DRAFT_270310</name>
</gene>
<dbReference type="AlphaFoldDB" id="A0AAN6ZDP9"/>
<reference evidence="2" key="1">
    <citation type="journal article" date="2023" name="Mol. Phylogenet. Evol.">
        <title>Genome-scale phylogeny and comparative genomics of the fungal order Sordariales.</title>
        <authorList>
            <person name="Hensen N."/>
            <person name="Bonometti L."/>
            <person name="Westerberg I."/>
            <person name="Brannstrom I.O."/>
            <person name="Guillou S."/>
            <person name="Cros-Aarteil S."/>
            <person name="Calhoun S."/>
            <person name="Haridas S."/>
            <person name="Kuo A."/>
            <person name="Mondo S."/>
            <person name="Pangilinan J."/>
            <person name="Riley R."/>
            <person name="LaButti K."/>
            <person name="Andreopoulos B."/>
            <person name="Lipzen A."/>
            <person name="Chen C."/>
            <person name="Yan M."/>
            <person name="Daum C."/>
            <person name="Ng V."/>
            <person name="Clum A."/>
            <person name="Steindorff A."/>
            <person name="Ohm R.A."/>
            <person name="Martin F."/>
            <person name="Silar P."/>
            <person name="Natvig D.O."/>
            <person name="Lalanne C."/>
            <person name="Gautier V."/>
            <person name="Ament-Velasquez S.L."/>
            <person name="Kruys A."/>
            <person name="Hutchinson M.I."/>
            <person name="Powell A.J."/>
            <person name="Barry K."/>
            <person name="Miller A.N."/>
            <person name="Grigoriev I.V."/>
            <person name="Debuchy R."/>
            <person name="Gladieux P."/>
            <person name="Hiltunen Thoren M."/>
            <person name="Johannesson H."/>
        </authorList>
    </citation>
    <scope>NUCLEOTIDE SEQUENCE</scope>
    <source>
        <strain evidence="2">CBS 123565</strain>
    </source>
</reference>
<dbReference type="EMBL" id="MU853406">
    <property type="protein sequence ID" value="KAK4135275.1"/>
    <property type="molecule type" value="Genomic_DNA"/>
</dbReference>
<protein>
    <submittedName>
        <fullName evidence="2">Uncharacterized protein</fullName>
    </submittedName>
</protein>
<evidence type="ECO:0000256" key="1">
    <source>
        <dbReference type="SAM" id="MobiDB-lite"/>
    </source>
</evidence>
<organism evidence="2 3">
    <name type="scientific">Trichocladium antarcticum</name>
    <dbReference type="NCBI Taxonomy" id="1450529"/>
    <lineage>
        <taxon>Eukaryota</taxon>
        <taxon>Fungi</taxon>
        <taxon>Dikarya</taxon>
        <taxon>Ascomycota</taxon>
        <taxon>Pezizomycotina</taxon>
        <taxon>Sordariomycetes</taxon>
        <taxon>Sordariomycetidae</taxon>
        <taxon>Sordariales</taxon>
        <taxon>Chaetomiaceae</taxon>
        <taxon>Trichocladium</taxon>
    </lineage>
</organism>
<comment type="caution">
    <text evidence="2">The sequence shown here is derived from an EMBL/GenBank/DDBJ whole genome shotgun (WGS) entry which is preliminary data.</text>
</comment>
<evidence type="ECO:0000313" key="2">
    <source>
        <dbReference type="EMBL" id="KAK4135275.1"/>
    </source>
</evidence>
<name>A0AAN6ZDP9_9PEZI</name>
<evidence type="ECO:0000313" key="3">
    <source>
        <dbReference type="Proteomes" id="UP001304895"/>
    </source>
</evidence>
<proteinExistence type="predicted"/>
<sequence length="532" mass="58915">MDAESLVRTLRAYDPSTDAAAVKAAFSDPKSLDKSRDFVRWAARHLTPDTLLSADELDQYAAVEESGLAERLAMSSHRTDARVLSDHEIQNAIHELNRSTQAITRHTETLKQQRDAFERLADGARQAREERAAVEAGQSQKWEGQRRHLASATDELSQSLGARTLGLEQHSSAAESTIQQTVDTLFRSDDRLLDSLQKLGWELETENPEEKDRVVMLRETCARLIKFTVEGIRTRLDRIYLESLELAAQPGATRRATPDEVSSLQEELESLYAEILPVAQMSTEQEFLEPALKALAAKNGHGLVKSAQATSYIHDCLDYLIDRAHDLMARLEAFQGYQLAADAVLDIARFELAREAAVSTPLPRRPTVDQQNGMSPVRPKQKHQPTDSDSTAGIGAEPPLQEILRTLAISLPQEDESAVDVQGPVPQLASTLAGRRSKAEDVARNVQETFESAAAKQIEDGKLAIQLVRDSILAESPFGEVRLVDPEIEGSIAVLSQELANVDGKLRAVDARLPKLRGRDPKRDELIRRWGP</sequence>
<keyword evidence="3" id="KW-1185">Reference proteome</keyword>
<dbReference type="Proteomes" id="UP001304895">
    <property type="component" value="Unassembled WGS sequence"/>
</dbReference>
<feature type="region of interest" description="Disordered" evidence="1">
    <location>
        <begin position="361"/>
        <end position="396"/>
    </location>
</feature>